<dbReference type="PROSITE" id="PS00194">
    <property type="entry name" value="THIOREDOXIN_1"/>
    <property type="match status" value="1"/>
</dbReference>
<dbReference type="PANTHER" id="PTHR45663">
    <property type="entry name" value="GEO12009P1"/>
    <property type="match status" value="1"/>
</dbReference>
<dbReference type="SUPFAM" id="SSF52833">
    <property type="entry name" value="Thioredoxin-like"/>
    <property type="match status" value="1"/>
</dbReference>
<keyword evidence="5" id="KW-0676">Redox-active center</keyword>
<dbReference type="OrthoDB" id="9790390at2"/>
<dbReference type="Pfam" id="PF00085">
    <property type="entry name" value="Thioredoxin"/>
    <property type="match status" value="1"/>
</dbReference>
<dbReference type="NCBIfam" id="TIGR01068">
    <property type="entry name" value="thioredoxin"/>
    <property type="match status" value="1"/>
</dbReference>
<sequence>MNEFVVEVTTENAQAVLIEESFKRPVLIDFWADWCEPCKTLMPMLEKIAMEYQGDLLLAKVNADDQQMIAAQFGVRSLPTVMVMKDGQPVDGFAGAQPEVQVRELLAKYLPKPWEKTLAQAAELIGEADWAGAYALLKDAYAESNGQANIAIAMAECLIELKRLDDAESLLANIKMVDQDAEYHNAMAKLELARTAGKAPELQALEIKYQTNPDDLDTAYLLAVQYSQEGFHKDALELLYGLLRQDLNAKDGEVKKIFGDVLAVLGKGDPLAVEYQRKMYTLLY</sequence>
<evidence type="ECO:0000313" key="9">
    <source>
        <dbReference type="Proteomes" id="UP000009080"/>
    </source>
</evidence>
<dbReference type="InterPro" id="IPR036249">
    <property type="entry name" value="Thioredoxin-like_sf"/>
</dbReference>
<dbReference type="GO" id="GO:0005737">
    <property type="term" value="C:cytoplasm"/>
    <property type="evidence" value="ECO:0007669"/>
    <property type="project" value="TreeGrafter"/>
</dbReference>
<comment type="similarity">
    <text evidence="1">Belongs to the thioredoxin family.</text>
</comment>
<accession>C5BMK0</accession>
<dbReference type="PRINTS" id="PR00421">
    <property type="entry name" value="THIOREDOXIN"/>
</dbReference>
<dbReference type="Proteomes" id="UP000009080">
    <property type="component" value="Chromosome"/>
</dbReference>
<dbReference type="CDD" id="cd02956">
    <property type="entry name" value="ybbN"/>
    <property type="match status" value="1"/>
</dbReference>
<dbReference type="HOGENOM" id="CLU_046120_1_0_6"/>
<evidence type="ECO:0000256" key="2">
    <source>
        <dbReference type="ARBA" id="ARBA00022448"/>
    </source>
</evidence>
<dbReference type="GO" id="GO:0006950">
    <property type="term" value="P:response to stress"/>
    <property type="evidence" value="ECO:0007669"/>
    <property type="project" value="UniProtKB-ARBA"/>
</dbReference>
<dbReference type="RefSeq" id="WP_015819093.1">
    <property type="nucleotide sequence ID" value="NC_012997.1"/>
</dbReference>
<keyword evidence="2" id="KW-0813">Transport</keyword>
<keyword evidence="3" id="KW-0249">Electron transport</keyword>
<dbReference type="eggNOG" id="COG3118">
    <property type="taxonomic scope" value="Bacteria"/>
</dbReference>
<evidence type="ECO:0000313" key="8">
    <source>
        <dbReference type="EMBL" id="ACR12980.1"/>
    </source>
</evidence>
<keyword evidence="9" id="KW-1185">Reference proteome</keyword>
<evidence type="ECO:0000256" key="6">
    <source>
        <dbReference type="NCBIfam" id="TIGR01068"/>
    </source>
</evidence>
<dbReference type="PANTHER" id="PTHR45663:SF11">
    <property type="entry name" value="GEO12009P1"/>
    <property type="match status" value="1"/>
</dbReference>
<proteinExistence type="inferred from homology"/>
<dbReference type="InterPro" id="IPR013766">
    <property type="entry name" value="Thioredoxin_domain"/>
</dbReference>
<dbReference type="Pfam" id="PF14561">
    <property type="entry name" value="TPR_20"/>
    <property type="match status" value="1"/>
</dbReference>
<dbReference type="FunFam" id="3.40.30.10:FF:000001">
    <property type="entry name" value="Thioredoxin"/>
    <property type="match status" value="1"/>
</dbReference>
<dbReference type="STRING" id="377629.TERTU_2752"/>
<keyword evidence="4" id="KW-1015">Disulfide bond</keyword>
<organism evidence="8 9">
    <name type="scientific">Teredinibacter turnerae (strain ATCC 39867 / T7901)</name>
    <dbReference type="NCBI Taxonomy" id="377629"/>
    <lineage>
        <taxon>Bacteria</taxon>
        <taxon>Pseudomonadati</taxon>
        <taxon>Pseudomonadota</taxon>
        <taxon>Gammaproteobacteria</taxon>
        <taxon>Cellvibrionales</taxon>
        <taxon>Cellvibrionaceae</taxon>
        <taxon>Teredinibacter</taxon>
    </lineage>
</organism>
<dbReference type="Gene3D" id="3.40.30.10">
    <property type="entry name" value="Glutaredoxin"/>
    <property type="match status" value="1"/>
</dbReference>
<dbReference type="InterPro" id="IPR011990">
    <property type="entry name" value="TPR-like_helical_dom_sf"/>
</dbReference>
<dbReference type="PROSITE" id="PS51352">
    <property type="entry name" value="THIOREDOXIN_2"/>
    <property type="match status" value="1"/>
</dbReference>
<gene>
    <name evidence="8" type="ordered locus">TERTU_2752</name>
</gene>
<dbReference type="KEGG" id="ttu:TERTU_2752"/>
<dbReference type="AlphaFoldDB" id="C5BMK0"/>
<evidence type="ECO:0000256" key="5">
    <source>
        <dbReference type="ARBA" id="ARBA00023284"/>
    </source>
</evidence>
<reference evidence="8 9" key="1">
    <citation type="journal article" date="2009" name="PLoS ONE">
        <title>The complete genome of Teredinibacter turnerae T7901: an intracellular endosymbiont of marine wood-boring bivalves (shipworms).</title>
        <authorList>
            <person name="Yang J.C."/>
            <person name="Madupu R."/>
            <person name="Durkin A.S."/>
            <person name="Ekborg N.A."/>
            <person name="Pedamallu C.S."/>
            <person name="Hostetler J.B."/>
            <person name="Radune D."/>
            <person name="Toms B.S."/>
            <person name="Henrissat B."/>
            <person name="Coutinho P.M."/>
            <person name="Schwarz S."/>
            <person name="Field L."/>
            <person name="Trindade-Silva A.E."/>
            <person name="Soares C.A.G."/>
            <person name="Elshahawi S."/>
            <person name="Hanora A."/>
            <person name="Schmidt E.W."/>
            <person name="Haygood M.G."/>
            <person name="Posfai J."/>
            <person name="Benner J."/>
            <person name="Madinger C."/>
            <person name="Nove J."/>
            <person name="Anton B."/>
            <person name="Chaudhary K."/>
            <person name="Foster J."/>
            <person name="Holman A."/>
            <person name="Kumar S."/>
            <person name="Lessard P.A."/>
            <person name="Luyten Y.A."/>
            <person name="Slatko B."/>
            <person name="Wood N."/>
            <person name="Wu B."/>
            <person name="Teplitski M."/>
            <person name="Mougous J.D."/>
            <person name="Ward N."/>
            <person name="Eisen J.A."/>
            <person name="Badger J.H."/>
            <person name="Distel D.L."/>
        </authorList>
    </citation>
    <scope>NUCLEOTIDE SEQUENCE [LARGE SCALE GENOMIC DNA]</scope>
    <source>
        <strain evidence="9">ATCC 39867 / T7901</strain>
    </source>
</reference>
<dbReference type="EMBL" id="CP001614">
    <property type="protein sequence ID" value="ACR12980.1"/>
    <property type="molecule type" value="Genomic_DNA"/>
</dbReference>
<evidence type="ECO:0000256" key="1">
    <source>
        <dbReference type="ARBA" id="ARBA00008987"/>
    </source>
</evidence>
<protein>
    <recommendedName>
        <fullName evidence="6">Thioredoxin</fullName>
    </recommendedName>
</protein>
<evidence type="ECO:0000256" key="3">
    <source>
        <dbReference type="ARBA" id="ARBA00022982"/>
    </source>
</evidence>
<evidence type="ECO:0000256" key="4">
    <source>
        <dbReference type="ARBA" id="ARBA00023157"/>
    </source>
</evidence>
<dbReference type="InterPro" id="IPR017937">
    <property type="entry name" value="Thioredoxin_CS"/>
</dbReference>
<dbReference type="InterPro" id="IPR005746">
    <property type="entry name" value="Thioredoxin"/>
</dbReference>
<dbReference type="Pfam" id="PF14559">
    <property type="entry name" value="TPR_19"/>
    <property type="match status" value="1"/>
</dbReference>
<dbReference type="GO" id="GO:0015035">
    <property type="term" value="F:protein-disulfide reductase activity"/>
    <property type="evidence" value="ECO:0007669"/>
    <property type="project" value="UniProtKB-UniRule"/>
</dbReference>
<dbReference type="Gene3D" id="1.25.40.10">
    <property type="entry name" value="Tetratricopeptide repeat domain"/>
    <property type="match status" value="2"/>
</dbReference>
<evidence type="ECO:0000259" key="7">
    <source>
        <dbReference type="PROSITE" id="PS51352"/>
    </source>
</evidence>
<name>C5BMK0_TERTT</name>
<feature type="domain" description="Thioredoxin" evidence="7">
    <location>
        <begin position="1"/>
        <end position="111"/>
    </location>
</feature>